<reference evidence="3 4" key="1">
    <citation type="submission" date="2018-04" db="EMBL/GenBank/DDBJ databases">
        <title>Genomic Encyclopedia of Archaeal and Bacterial Type Strains, Phase II (KMG-II): from individual species to whole genera.</title>
        <authorList>
            <person name="Goeker M."/>
        </authorList>
    </citation>
    <scope>NUCLEOTIDE SEQUENCE [LARGE SCALE GENOMIC DNA]</scope>
    <source>
        <strain evidence="3 4">DSM 26809</strain>
    </source>
</reference>
<organism evidence="3 4">
    <name type="scientific">Mucilaginibacter yixingensis</name>
    <dbReference type="NCBI Taxonomy" id="1295612"/>
    <lineage>
        <taxon>Bacteria</taxon>
        <taxon>Pseudomonadati</taxon>
        <taxon>Bacteroidota</taxon>
        <taxon>Sphingobacteriia</taxon>
        <taxon>Sphingobacteriales</taxon>
        <taxon>Sphingobacteriaceae</taxon>
        <taxon>Mucilaginibacter</taxon>
    </lineage>
</organism>
<keyword evidence="2" id="KW-0812">Transmembrane</keyword>
<evidence type="ECO:0000313" key="3">
    <source>
        <dbReference type="EMBL" id="PTQ92404.1"/>
    </source>
</evidence>
<sequence length="187" mass="21817">MDFSSLFSSGDNLYKFLFVGGIVMFCFSMVYPLQKKQELEIEINTYNKQAEFLNQNIKDLYVKVKECKALSKTSMEDLKRLKSIKAKDNKQSKQIDIQMSTIKKTFSVQLDSLEKQQQQVTVKQIILKYNQQKINLLQEHSLAYDHYSLWLMIAGVITGVSGLFFWAISTYNSEKLKKEEIKKAQRN</sequence>
<evidence type="ECO:0000313" key="4">
    <source>
        <dbReference type="Proteomes" id="UP000244168"/>
    </source>
</evidence>
<feature type="coiled-coil region" evidence="1">
    <location>
        <begin position="36"/>
        <end position="63"/>
    </location>
</feature>
<accession>A0A2T5J4R3</accession>
<proteinExistence type="predicted"/>
<dbReference type="AlphaFoldDB" id="A0A2T5J4R3"/>
<comment type="caution">
    <text evidence="3">The sequence shown here is derived from an EMBL/GenBank/DDBJ whole genome shotgun (WGS) entry which is preliminary data.</text>
</comment>
<dbReference type="OrthoDB" id="9944873at2"/>
<feature type="transmembrane region" description="Helical" evidence="2">
    <location>
        <begin position="12"/>
        <end position="31"/>
    </location>
</feature>
<evidence type="ECO:0000256" key="2">
    <source>
        <dbReference type="SAM" id="Phobius"/>
    </source>
</evidence>
<name>A0A2T5J4R3_9SPHI</name>
<feature type="transmembrane region" description="Helical" evidence="2">
    <location>
        <begin position="147"/>
        <end position="168"/>
    </location>
</feature>
<protein>
    <submittedName>
        <fullName evidence="3">Uncharacterized protein</fullName>
    </submittedName>
</protein>
<keyword evidence="1" id="KW-0175">Coiled coil</keyword>
<keyword evidence="2" id="KW-0472">Membrane</keyword>
<keyword evidence="2" id="KW-1133">Transmembrane helix</keyword>
<evidence type="ECO:0000256" key="1">
    <source>
        <dbReference type="SAM" id="Coils"/>
    </source>
</evidence>
<gene>
    <name evidence="3" type="ORF">C8P68_1124</name>
</gene>
<keyword evidence="4" id="KW-1185">Reference proteome</keyword>
<dbReference type="EMBL" id="QAOQ01000012">
    <property type="protein sequence ID" value="PTQ92404.1"/>
    <property type="molecule type" value="Genomic_DNA"/>
</dbReference>
<dbReference type="RefSeq" id="WP_107831540.1">
    <property type="nucleotide sequence ID" value="NZ_CP160205.1"/>
</dbReference>
<dbReference type="Proteomes" id="UP000244168">
    <property type="component" value="Unassembled WGS sequence"/>
</dbReference>